<reference evidence="2" key="1">
    <citation type="journal article" date="2023" name="Mol. Phylogenet. Evol.">
        <title>Genome-scale phylogeny and comparative genomics of the fungal order Sordariales.</title>
        <authorList>
            <person name="Hensen N."/>
            <person name="Bonometti L."/>
            <person name="Westerberg I."/>
            <person name="Brannstrom I.O."/>
            <person name="Guillou S."/>
            <person name="Cros-Aarteil S."/>
            <person name="Calhoun S."/>
            <person name="Haridas S."/>
            <person name="Kuo A."/>
            <person name="Mondo S."/>
            <person name="Pangilinan J."/>
            <person name="Riley R."/>
            <person name="LaButti K."/>
            <person name="Andreopoulos B."/>
            <person name="Lipzen A."/>
            <person name="Chen C."/>
            <person name="Yan M."/>
            <person name="Daum C."/>
            <person name="Ng V."/>
            <person name="Clum A."/>
            <person name="Steindorff A."/>
            <person name="Ohm R.A."/>
            <person name="Martin F."/>
            <person name="Silar P."/>
            <person name="Natvig D.O."/>
            <person name="Lalanne C."/>
            <person name="Gautier V."/>
            <person name="Ament-Velasquez S.L."/>
            <person name="Kruys A."/>
            <person name="Hutchinson M.I."/>
            <person name="Powell A.J."/>
            <person name="Barry K."/>
            <person name="Miller A.N."/>
            <person name="Grigoriev I.V."/>
            <person name="Debuchy R."/>
            <person name="Gladieux P."/>
            <person name="Hiltunen Thoren M."/>
            <person name="Johannesson H."/>
        </authorList>
    </citation>
    <scope>NUCLEOTIDE SEQUENCE</scope>
    <source>
        <strain evidence="2">PSN309</strain>
    </source>
</reference>
<protein>
    <submittedName>
        <fullName evidence="2">Uncharacterized protein</fullName>
    </submittedName>
</protein>
<evidence type="ECO:0000313" key="3">
    <source>
        <dbReference type="Proteomes" id="UP001302126"/>
    </source>
</evidence>
<evidence type="ECO:0000256" key="1">
    <source>
        <dbReference type="SAM" id="SignalP"/>
    </source>
</evidence>
<dbReference type="Proteomes" id="UP001302126">
    <property type="component" value="Unassembled WGS sequence"/>
</dbReference>
<keyword evidence="1" id="KW-0732">Signal</keyword>
<comment type="caution">
    <text evidence="2">The sequence shown here is derived from an EMBL/GenBank/DDBJ whole genome shotgun (WGS) entry which is preliminary data.</text>
</comment>
<sequence length="189" mass="20329">MISLKAIIAIALAYATASLAAVVPLPLPQEYTHSHAKHVNCGEISLFLTGLPYNHPLVAAQHFDPAVVESLMRHDQAAVIQAGFNIKMVMFGPEEDTNKVLAEHMPGVDWAATGVGYGVRGGDLDNLTTQFEDTIQFFRDAVGGPIIFNGPVGSMLPAINRHFQTRTDCRKAFAGSGKDLVRNALCTLS</sequence>
<keyword evidence="3" id="KW-1185">Reference proteome</keyword>
<accession>A0AAN7AFZ5</accession>
<organism evidence="2 3">
    <name type="scientific">Podospora australis</name>
    <dbReference type="NCBI Taxonomy" id="1536484"/>
    <lineage>
        <taxon>Eukaryota</taxon>
        <taxon>Fungi</taxon>
        <taxon>Dikarya</taxon>
        <taxon>Ascomycota</taxon>
        <taxon>Pezizomycotina</taxon>
        <taxon>Sordariomycetes</taxon>
        <taxon>Sordariomycetidae</taxon>
        <taxon>Sordariales</taxon>
        <taxon>Podosporaceae</taxon>
        <taxon>Podospora</taxon>
    </lineage>
</organism>
<reference evidence="2" key="2">
    <citation type="submission" date="2023-05" db="EMBL/GenBank/DDBJ databases">
        <authorList>
            <consortium name="Lawrence Berkeley National Laboratory"/>
            <person name="Steindorff A."/>
            <person name="Hensen N."/>
            <person name="Bonometti L."/>
            <person name="Westerberg I."/>
            <person name="Brannstrom I.O."/>
            <person name="Guillou S."/>
            <person name="Cros-Aarteil S."/>
            <person name="Calhoun S."/>
            <person name="Haridas S."/>
            <person name="Kuo A."/>
            <person name="Mondo S."/>
            <person name="Pangilinan J."/>
            <person name="Riley R."/>
            <person name="Labutti K."/>
            <person name="Andreopoulos B."/>
            <person name="Lipzen A."/>
            <person name="Chen C."/>
            <person name="Yanf M."/>
            <person name="Daum C."/>
            <person name="Ng V."/>
            <person name="Clum A."/>
            <person name="Ohm R."/>
            <person name="Martin F."/>
            <person name="Silar P."/>
            <person name="Natvig D."/>
            <person name="Lalanne C."/>
            <person name="Gautier V."/>
            <person name="Ament-Velasquez S.L."/>
            <person name="Kruys A."/>
            <person name="Hutchinson M.I."/>
            <person name="Powell A.J."/>
            <person name="Barry K."/>
            <person name="Miller A.N."/>
            <person name="Grigoriev I.V."/>
            <person name="Debuchy R."/>
            <person name="Gladieux P."/>
            <person name="Thoren M.H."/>
            <person name="Johannesson H."/>
        </authorList>
    </citation>
    <scope>NUCLEOTIDE SEQUENCE</scope>
    <source>
        <strain evidence="2">PSN309</strain>
    </source>
</reference>
<gene>
    <name evidence="2" type="ORF">QBC35DRAFT_555747</name>
</gene>
<feature type="signal peptide" evidence="1">
    <location>
        <begin position="1"/>
        <end position="20"/>
    </location>
</feature>
<proteinExistence type="predicted"/>
<evidence type="ECO:0000313" key="2">
    <source>
        <dbReference type="EMBL" id="KAK4185828.1"/>
    </source>
</evidence>
<dbReference type="EMBL" id="MU864439">
    <property type="protein sequence ID" value="KAK4185828.1"/>
    <property type="molecule type" value="Genomic_DNA"/>
</dbReference>
<feature type="chain" id="PRO_5042849893" evidence="1">
    <location>
        <begin position="21"/>
        <end position="189"/>
    </location>
</feature>
<dbReference type="AlphaFoldDB" id="A0AAN7AFZ5"/>
<name>A0AAN7AFZ5_9PEZI</name>